<keyword evidence="4" id="KW-1185">Reference proteome</keyword>
<evidence type="ECO:0000313" key="3">
    <source>
        <dbReference type="EMBL" id="EHN10613.1"/>
    </source>
</evidence>
<reference evidence="3 4" key="1">
    <citation type="journal article" date="2013" name="Biodegradation">
        <title>Quantitative proteomic analysis of ibuprofen-degrading Patulibacter sp. strain I11.</title>
        <authorList>
            <person name="Almeida B."/>
            <person name="Kjeldal H."/>
            <person name="Lolas I."/>
            <person name="Knudsen A.D."/>
            <person name="Carvalho G."/>
            <person name="Nielsen K.L."/>
            <person name="Barreto Crespo M.T."/>
            <person name="Stensballe A."/>
            <person name="Nielsen J.L."/>
        </authorList>
    </citation>
    <scope>NUCLEOTIDE SEQUENCE [LARGE SCALE GENOMIC DNA]</scope>
    <source>
        <strain evidence="3 4">I11</strain>
    </source>
</reference>
<feature type="domain" description="Htaa" evidence="2">
    <location>
        <begin position="217"/>
        <end position="386"/>
    </location>
</feature>
<gene>
    <name evidence="3" type="ORF">PAI11_25310</name>
</gene>
<sequence>MRPTPTHPLLRRVAAPIALTAALLATGATGASAATAPSAPRGTTSFALDGPAAKQLRRVATVAPRRPATGGTTLRLPVRSGSVTADQGIVDHEGRIVLRAGRRTLTLSGLRVTIRNGSTISAVVRGRRLRLFVVATTGRQRTLRPTAGTVGLTRSRVTLTAAGARILRRELRLERLRPGRFGTIAVDAALGALSPPPSLPAGSALTPTAGARPVVAGTLTWRQRTSWMQYVESGRGSDPVGGTTVITPAVAGPVESLAIDGRDPIALPYSHAYPLASGWYDPALGVGAIRFAGGLRHRFASHLIDYTASDPEVVLDGGGSQLVATLKGAPGATTSFDARGRYMTLDPAAAQRTVSGDQVTLTGIPATVPASGSGAFQGFYTDGDPFGSIDRLQLTLGG</sequence>
<name>H0E6T0_9ACTN</name>
<dbReference type="Proteomes" id="UP000005143">
    <property type="component" value="Unassembled WGS sequence"/>
</dbReference>
<accession>H0E6T0</accession>
<feature type="signal peptide" evidence="1">
    <location>
        <begin position="1"/>
        <end position="33"/>
    </location>
</feature>
<feature type="chain" id="PRO_5003531238" description="Htaa domain-containing protein" evidence="1">
    <location>
        <begin position="34"/>
        <end position="398"/>
    </location>
</feature>
<keyword evidence="1" id="KW-0732">Signal</keyword>
<dbReference type="AlphaFoldDB" id="H0E6T0"/>
<proteinExistence type="predicted"/>
<dbReference type="InterPro" id="IPR007331">
    <property type="entry name" value="Htaa"/>
</dbReference>
<comment type="caution">
    <text evidence="3">The sequence shown here is derived from an EMBL/GenBank/DDBJ whole genome shotgun (WGS) entry which is preliminary data.</text>
</comment>
<dbReference type="EMBL" id="AGUD01000209">
    <property type="protein sequence ID" value="EHN10613.1"/>
    <property type="molecule type" value="Genomic_DNA"/>
</dbReference>
<dbReference type="Pfam" id="PF04213">
    <property type="entry name" value="HtaA"/>
    <property type="match status" value="1"/>
</dbReference>
<protein>
    <recommendedName>
        <fullName evidence="2">Htaa domain-containing protein</fullName>
    </recommendedName>
</protein>
<organism evidence="3 4">
    <name type="scientific">Patulibacter medicamentivorans</name>
    <dbReference type="NCBI Taxonomy" id="1097667"/>
    <lineage>
        <taxon>Bacteria</taxon>
        <taxon>Bacillati</taxon>
        <taxon>Actinomycetota</taxon>
        <taxon>Thermoleophilia</taxon>
        <taxon>Solirubrobacterales</taxon>
        <taxon>Patulibacteraceae</taxon>
        <taxon>Patulibacter</taxon>
    </lineage>
</organism>
<evidence type="ECO:0000313" key="4">
    <source>
        <dbReference type="Proteomes" id="UP000005143"/>
    </source>
</evidence>
<evidence type="ECO:0000259" key="2">
    <source>
        <dbReference type="Pfam" id="PF04213"/>
    </source>
</evidence>
<evidence type="ECO:0000256" key="1">
    <source>
        <dbReference type="SAM" id="SignalP"/>
    </source>
</evidence>